<dbReference type="InterPro" id="IPR045713">
    <property type="entry name" value="DUF6069"/>
</dbReference>
<evidence type="ECO:0000313" key="3">
    <source>
        <dbReference type="Proteomes" id="UP000074382"/>
    </source>
</evidence>
<dbReference type="Pfam" id="PF19545">
    <property type="entry name" value="DUF6069"/>
    <property type="match status" value="1"/>
</dbReference>
<keyword evidence="1" id="KW-0472">Membrane</keyword>
<feature type="transmembrane region" description="Helical" evidence="1">
    <location>
        <begin position="17"/>
        <end position="38"/>
    </location>
</feature>
<proteinExistence type="predicted"/>
<keyword evidence="1" id="KW-0812">Transmembrane</keyword>
<dbReference type="Proteomes" id="UP000074382">
    <property type="component" value="Unassembled WGS sequence"/>
</dbReference>
<evidence type="ECO:0000313" key="2">
    <source>
        <dbReference type="EMBL" id="KUP95939.1"/>
    </source>
</evidence>
<keyword evidence="1" id="KW-1133">Transmembrane helix</keyword>
<comment type="caution">
    <text evidence="2">The sequence shown here is derived from an EMBL/GenBank/DDBJ whole genome shotgun (WGS) entry which is preliminary data.</text>
</comment>
<evidence type="ECO:0000256" key="1">
    <source>
        <dbReference type="SAM" id="Phobius"/>
    </source>
</evidence>
<reference evidence="3" key="1">
    <citation type="journal article" date="2017" name="Acta Aliment.">
        <title>Plant polysaccharide degrading enzyme system of Thermpbifida cellulosilytica TB100 revealed by de novo genome project data.</title>
        <authorList>
            <person name="Toth A."/>
            <person name="Baka E."/>
            <person name="Luzics S."/>
            <person name="Bata-Vidacs I."/>
            <person name="Nagy I."/>
            <person name="Balint B."/>
            <person name="Herceg R."/>
            <person name="Olasz F."/>
            <person name="Wilk T."/>
            <person name="Nagy T."/>
            <person name="Kriszt B."/>
            <person name="Nagy I."/>
            <person name="Kukolya J."/>
        </authorList>
    </citation>
    <scope>NUCLEOTIDE SEQUENCE [LARGE SCALE GENOMIC DNA]</scope>
    <source>
        <strain evidence="3">TB100</strain>
    </source>
</reference>
<dbReference type="OrthoDB" id="4937342at2"/>
<protein>
    <submittedName>
        <fullName evidence="2">Uncharacterized protein</fullName>
    </submittedName>
</protein>
<sequence>MAPTAQPNPRTITGRNIAVAAAAAAAVDLVVYAAASAAGATWEASAPSPVSPVAVVVFSVVPLVAAALVVAAIARKKPGFQRFAHWFCLAFAIVTVAAPVLAAPQFLTAASLGLMHLVVGGAWYWLSHPGRRTA</sequence>
<feature type="transmembrane region" description="Helical" evidence="1">
    <location>
        <begin position="83"/>
        <end position="101"/>
    </location>
</feature>
<dbReference type="EMBL" id="LGEM01000103">
    <property type="protein sequence ID" value="KUP95939.1"/>
    <property type="molecule type" value="Genomic_DNA"/>
</dbReference>
<feature type="transmembrane region" description="Helical" evidence="1">
    <location>
        <begin position="107"/>
        <end position="126"/>
    </location>
</feature>
<feature type="transmembrane region" description="Helical" evidence="1">
    <location>
        <begin position="50"/>
        <end position="71"/>
    </location>
</feature>
<accession>A0A147KFC7</accession>
<dbReference type="AlphaFoldDB" id="A0A147KFC7"/>
<gene>
    <name evidence="2" type="ORF">AC529_14790</name>
</gene>
<dbReference type="RefSeq" id="WP_068756315.1">
    <property type="nucleotide sequence ID" value="NZ_KQ950182.1"/>
</dbReference>
<name>A0A147KFC7_THECS</name>
<keyword evidence="3" id="KW-1185">Reference proteome</keyword>
<organism evidence="2 3">
    <name type="scientific">Thermobifida cellulosilytica TB100</name>
    <dbReference type="NCBI Taxonomy" id="665004"/>
    <lineage>
        <taxon>Bacteria</taxon>
        <taxon>Bacillati</taxon>
        <taxon>Actinomycetota</taxon>
        <taxon>Actinomycetes</taxon>
        <taxon>Streptosporangiales</taxon>
        <taxon>Nocardiopsidaceae</taxon>
        <taxon>Thermobifida</taxon>
    </lineage>
</organism>
<dbReference type="PATRIC" id="fig|665004.4.peg.2437"/>